<protein>
    <recommendedName>
        <fullName evidence="4">DUF4367 domain-containing protein</fullName>
    </recommendedName>
</protein>
<keyword evidence="1" id="KW-0812">Transmembrane</keyword>
<dbReference type="EMBL" id="JAEPRJ010000001">
    <property type="protein sequence ID" value="MBK5896274.1"/>
    <property type="molecule type" value="Genomic_DNA"/>
</dbReference>
<dbReference type="RefSeq" id="WP_208427859.1">
    <property type="nucleotide sequence ID" value="NZ_JAEPRJ010000001.1"/>
</dbReference>
<evidence type="ECO:0000313" key="3">
    <source>
        <dbReference type="Proteomes" id="UP000604730"/>
    </source>
</evidence>
<keyword evidence="1" id="KW-1133">Transmembrane helix</keyword>
<keyword evidence="1" id="KW-0472">Membrane</keyword>
<name>A0ABS1IWK2_9FIRM</name>
<evidence type="ECO:0000256" key="1">
    <source>
        <dbReference type="SAM" id="Phobius"/>
    </source>
</evidence>
<dbReference type="Proteomes" id="UP000604730">
    <property type="component" value="Unassembled WGS sequence"/>
</dbReference>
<proteinExistence type="predicted"/>
<organism evidence="2 3">
    <name type="scientific">Catonella massiliensis</name>
    <dbReference type="NCBI Taxonomy" id="2799636"/>
    <lineage>
        <taxon>Bacteria</taxon>
        <taxon>Bacillati</taxon>
        <taxon>Bacillota</taxon>
        <taxon>Clostridia</taxon>
        <taxon>Lachnospirales</taxon>
        <taxon>Lachnospiraceae</taxon>
        <taxon>Catonella</taxon>
    </lineage>
</organism>
<gene>
    <name evidence="2" type="ORF">JJN12_00525</name>
</gene>
<reference evidence="2 3" key="1">
    <citation type="submission" date="2021-01" db="EMBL/GenBank/DDBJ databases">
        <title>Isolation and description of Catonella massiliensis sp. nov., a novel Catonella species, isolated from a stable periodontitis subject.</title>
        <authorList>
            <person name="Antezack A."/>
            <person name="Boxberger M."/>
            <person name="La Scola B."/>
            <person name="Monnet-Corti V."/>
        </authorList>
    </citation>
    <scope>NUCLEOTIDE SEQUENCE [LARGE SCALE GENOMIC DNA]</scope>
    <source>
        <strain evidence="2 3">Marseille-Q4567</strain>
    </source>
</reference>
<evidence type="ECO:0008006" key="4">
    <source>
        <dbReference type="Google" id="ProtNLM"/>
    </source>
</evidence>
<feature type="transmembrane region" description="Helical" evidence="1">
    <location>
        <begin position="7"/>
        <end position="31"/>
    </location>
</feature>
<keyword evidence="3" id="KW-1185">Reference proteome</keyword>
<sequence>MKKRIKPIIAIVIAIIIAFTIMAILMGIFIFNIIRSEKEREVGNAYFKVTIPDGWKADGEDREEYAPSGESWVSDGLYIYPKECSDENQRIYIFRSVSQVSEDGMEDKSYSKETFITKGGIKGKVYKSNDIFSWMVLYDVDELGGYYGANVYFDDKSIISRHENEIMDILKSLVVNKEQSE</sequence>
<comment type="caution">
    <text evidence="2">The sequence shown here is derived from an EMBL/GenBank/DDBJ whole genome shotgun (WGS) entry which is preliminary data.</text>
</comment>
<evidence type="ECO:0000313" key="2">
    <source>
        <dbReference type="EMBL" id="MBK5896274.1"/>
    </source>
</evidence>
<accession>A0ABS1IWK2</accession>